<dbReference type="EMBL" id="FZMO01000540">
    <property type="protein sequence ID" value="SNQ51542.1"/>
    <property type="molecule type" value="Genomic_DNA"/>
</dbReference>
<evidence type="ECO:0000313" key="11">
    <source>
        <dbReference type="Proteomes" id="UP000234331"/>
    </source>
</evidence>
<feature type="region of interest" description="Disordered" evidence="6">
    <location>
        <begin position="145"/>
        <end position="181"/>
    </location>
</feature>
<feature type="domain" description="Acyl-CoA oxidase/dehydrogenase middle" evidence="8">
    <location>
        <begin position="509"/>
        <end position="603"/>
    </location>
</feature>
<dbReference type="InterPro" id="IPR052161">
    <property type="entry name" value="Mycobact_Acyl-CoA_DH"/>
</dbReference>
<evidence type="ECO:0000256" key="6">
    <source>
        <dbReference type="SAM" id="MobiDB-lite"/>
    </source>
</evidence>
<feature type="domain" description="Acyl-CoA dehydrogenase/oxidase C-terminal" evidence="7">
    <location>
        <begin position="615"/>
        <end position="759"/>
    </location>
</feature>
<gene>
    <name evidence="10" type="ORF">FRACA_730021</name>
</gene>
<organism evidence="10 11">
    <name type="scientific">Frankia canadensis</name>
    <dbReference type="NCBI Taxonomy" id="1836972"/>
    <lineage>
        <taxon>Bacteria</taxon>
        <taxon>Bacillati</taxon>
        <taxon>Actinomycetota</taxon>
        <taxon>Actinomycetes</taxon>
        <taxon>Frankiales</taxon>
        <taxon>Frankiaceae</taxon>
        <taxon>Frankia</taxon>
    </lineage>
</organism>
<dbReference type="Pfam" id="PF00441">
    <property type="entry name" value="Acyl-CoA_dh_1"/>
    <property type="match status" value="2"/>
</dbReference>
<dbReference type="Gene3D" id="1.10.540.10">
    <property type="entry name" value="Acyl-CoA dehydrogenase/oxidase, N-terminal domain"/>
    <property type="match status" value="2"/>
</dbReference>
<dbReference type="Gene3D" id="2.40.110.10">
    <property type="entry name" value="Butyryl-CoA Dehydrogenase, subunit A, domain 2"/>
    <property type="match status" value="1"/>
</dbReference>
<dbReference type="InterPro" id="IPR013786">
    <property type="entry name" value="AcylCoA_DH/ox_N"/>
</dbReference>
<dbReference type="Pfam" id="PF02770">
    <property type="entry name" value="Acyl-CoA_dh_M"/>
    <property type="match status" value="1"/>
</dbReference>
<protein>
    <submittedName>
        <fullName evidence="10">Putative acyl-CoA dehydrogenase</fullName>
        <ecNumber evidence="10">1.3.99.-</ecNumber>
    </submittedName>
</protein>
<keyword evidence="5 10" id="KW-0560">Oxidoreductase</keyword>
<evidence type="ECO:0000259" key="7">
    <source>
        <dbReference type="Pfam" id="PF00441"/>
    </source>
</evidence>
<dbReference type="PANTHER" id="PTHR43292">
    <property type="entry name" value="ACYL-COA DEHYDROGENASE"/>
    <property type="match status" value="1"/>
</dbReference>
<evidence type="ECO:0000256" key="2">
    <source>
        <dbReference type="ARBA" id="ARBA00009347"/>
    </source>
</evidence>
<dbReference type="SUPFAM" id="SSF47203">
    <property type="entry name" value="Acyl-CoA dehydrogenase C-terminal domain-like"/>
    <property type="match status" value="2"/>
</dbReference>
<evidence type="ECO:0000256" key="1">
    <source>
        <dbReference type="ARBA" id="ARBA00001974"/>
    </source>
</evidence>
<dbReference type="GO" id="GO:0005886">
    <property type="term" value="C:plasma membrane"/>
    <property type="evidence" value="ECO:0007669"/>
    <property type="project" value="TreeGrafter"/>
</dbReference>
<reference evidence="10 11" key="1">
    <citation type="submission" date="2017-06" db="EMBL/GenBank/DDBJ databases">
        <authorList>
            <person name="Kim H.J."/>
            <person name="Triplett B.A."/>
        </authorList>
    </citation>
    <scope>NUCLEOTIDE SEQUENCE [LARGE SCALE GENOMIC DNA]</scope>
    <source>
        <strain evidence="10">FRACA_ARgP5</strain>
    </source>
</reference>
<dbReference type="SUPFAM" id="SSF56645">
    <property type="entry name" value="Acyl-CoA dehydrogenase NM domain-like"/>
    <property type="match status" value="2"/>
</dbReference>
<name>A0A2I2L0T5_9ACTN</name>
<evidence type="ECO:0000259" key="9">
    <source>
        <dbReference type="Pfam" id="PF02771"/>
    </source>
</evidence>
<keyword evidence="11" id="KW-1185">Reference proteome</keyword>
<dbReference type="EC" id="1.3.99.-" evidence="10"/>
<evidence type="ECO:0000256" key="3">
    <source>
        <dbReference type="ARBA" id="ARBA00022630"/>
    </source>
</evidence>
<dbReference type="AlphaFoldDB" id="A0A2I2L0T5"/>
<dbReference type="InterPro" id="IPR046373">
    <property type="entry name" value="Acyl-CoA_Oxase/DH_mid-dom_sf"/>
</dbReference>
<feature type="domain" description="Acyl-CoA dehydrogenase/oxidase N-terminal" evidence="9">
    <location>
        <begin position="396"/>
        <end position="505"/>
    </location>
</feature>
<evidence type="ECO:0000259" key="8">
    <source>
        <dbReference type="Pfam" id="PF02770"/>
    </source>
</evidence>
<keyword evidence="4" id="KW-0274">FAD</keyword>
<sequence>MPLAISDDHRALAEVVRDFADSHDLRAGARRALGAGPELAGQTDVRKTGAELGPEWKQIAALGWLGLHLPEEHGGSGFGLPELAIVAEGLGGQVAAGPFLPTVVAAAVIAQVGTHAQRTALLPGLADGTVVASLALVASLTPAAAGGAHEPGAPGGPAPKVSGPAPEVSGGPAPEVSGGTVPGVLHGTVPAALGGVWAGVHLVPVGDDLMVVSAGAEGLAVRGLGSLDPSLGLVALDFDRVVPQATGLLRGGVAVATRVLRTLAAAEAAGGSRAALTMALEYAKVRQQFGRIIGGFQAVKHHLANMLVATESATAAAWDAARAPAGETEADLAAAIAATVALPAYQRTARMNIQIHGGIGFTWEHDAHLYLRRAAVLAAIAGPVEAAEQDVLALSQAGVRRAFAVELPPQAQEYRREARAFVERFHATPEAERRVLLADSGYLVPHWKRPWGREAGPAEQLVIEEEFAGIDVPDLSIGGWVLLTITQHGSTEQIERWLTPSLHGELVWCQLFSEPGAGSDAAGVQTRAERVEGGWRINGQKVWTSGAHLCNRGLATVRTDPDAAKHRGITTMGIDLTAPGVDVRPLREITGHAQFNEVFFDDVFVPDADVVGEVNAGWTVARATLGNERVTLGGGSVGEEARSAGILLDLLARHAPDDVDLGRRVGRLVAAEQTAGLLNLRQIVRAVAGGEPSPEGNISKLLGAEHAQRVTELGMTIAGVAGVTGEEAALTHQYLLARGLTIAGGTSEVSRNVIAERILGLPREPGLR</sequence>
<dbReference type="GO" id="GO:0050660">
    <property type="term" value="F:flavin adenine dinucleotide binding"/>
    <property type="evidence" value="ECO:0007669"/>
    <property type="project" value="InterPro"/>
</dbReference>
<dbReference type="InterPro" id="IPR009100">
    <property type="entry name" value="AcylCoA_DH/oxidase_NM_dom_sf"/>
</dbReference>
<dbReference type="Gene3D" id="1.20.140.10">
    <property type="entry name" value="Butyryl-CoA Dehydrogenase, subunit A, domain 3"/>
    <property type="match status" value="2"/>
</dbReference>
<dbReference type="OrthoDB" id="3778631at2"/>
<dbReference type="Proteomes" id="UP000234331">
    <property type="component" value="Unassembled WGS sequence"/>
</dbReference>
<accession>A0A2I2L0T5</accession>
<feature type="compositionally biased region" description="Low complexity" evidence="6">
    <location>
        <begin position="145"/>
        <end position="166"/>
    </location>
</feature>
<comment type="cofactor">
    <cofactor evidence="1">
        <name>FAD</name>
        <dbReference type="ChEBI" id="CHEBI:57692"/>
    </cofactor>
</comment>
<dbReference type="FunFam" id="2.40.110.10:FF:000011">
    <property type="entry name" value="Acyl-CoA dehydrogenase FadE34"/>
    <property type="match status" value="1"/>
</dbReference>
<dbReference type="GO" id="GO:0016627">
    <property type="term" value="F:oxidoreductase activity, acting on the CH-CH group of donors"/>
    <property type="evidence" value="ECO:0007669"/>
    <property type="project" value="InterPro"/>
</dbReference>
<proteinExistence type="inferred from homology"/>
<keyword evidence="3" id="KW-0285">Flavoprotein</keyword>
<dbReference type="RefSeq" id="WP_101835544.1">
    <property type="nucleotide sequence ID" value="NZ_FZMO01000540.1"/>
</dbReference>
<feature type="domain" description="Acyl-CoA dehydrogenase/oxidase C-terminal" evidence="7">
    <location>
        <begin position="259"/>
        <end position="386"/>
    </location>
</feature>
<dbReference type="InterPro" id="IPR006091">
    <property type="entry name" value="Acyl-CoA_Oxase/DH_mid-dom"/>
</dbReference>
<feature type="domain" description="Acyl-CoA dehydrogenase/oxidase N-terminal" evidence="9">
    <location>
        <begin position="6"/>
        <end position="128"/>
    </location>
</feature>
<comment type="similarity">
    <text evidence="2">Belongs to the acyl-CoA dehydrogenase family.</text>
</comment>
<dbReference type="InterPro" id="IPR036250">
    <property type="entry name" value="AcylCo_DH-like_C"/>
</dbReference>
<dbReference type="InterPro" id="IPR037069">
    <property type="entry name" value="AcylCoA_DH/ox_N_sf"/>
</dbReference>
<evidence type="ECO:0000256" key="5">
    <source>
        <dbReference type="ARBA" id="ARBA00023002"/>
    </source>
</evidence>
<dbReference type="InterPro" id="IPR009075">
    <property type="entry name" value="AcylCo_DH/oxidase_C"/>
</dbReference>
<dbReference type="PANTHER" id="PTHR43292:SF4">
    <property type="entry name" value="ACYL-COA DEHYDROGENASE FADE34"/>
    <property type="match status" value="1"/>
</dbReference>
<evidence type="ECO:0000256" key="4">
    <source>
        <dbReference type="ARBA" id="ARBA00022827"/>
    </source>
</evidence>
<dbReference type="Pfam" id="PF02771">
    <property type="entry name" value="Acyl-CoA_dh_N"/>
    <property type="match status" value="2"/>
</dbReference>
<evidence type="ECO:0000313" key="10">
    <source>
        <dbReference type="EMBL" id="SNQ51542.1"/>
    </source>
</evidence>